<dbReference type="Proteomes" id="UP000887575">
    <property type="component" value="Unassembled WGS sequence"/>
</dbReference>
<evidence type="ECO:0000313" key="3">
    <source>
        <dbReference type="WBParaSite" id="MBELARI_LOCUS6365"/>
    </source>
</evidence>
<accession>A0AAF3FKU4</accession>
<feature type="region of interest" description="Disordered" evidence="1">
    <location>
        <begin position="1"/>
        <end position="20"/>
    </location>
</feature>
<evidence type="ECO:0000256" key="1">
    <source>
        <dbReference type="SAM" id="MobiDB-lite"/>
    </source>
</evidence>
<reference evidence="3" key="1">
    <citation type="submission" date="2024-02" db="UniProtKB">
        <authorList>
            <consortium name="WormBaseParasite"/>
        </authorList>
    </citation>
    <scope>IDENTIFICATION</scope>
</reference>
<dbReference type="WBParaSite" id="MBELARI_LOCUS6365">
    <property type="protein sequence ID" value="MBELARI_LOCUS6365"/>
    <property type="gene ID" value="MBELARI_LOCUS6365"/>
</dbReference>
<proteinExistence type="predicted"/>
<sequence length="111" mass="13456">MASNKRKKKDNSDEESDEVDWEMECRKKVRQLEEAYDERLVMASKTGRLEWELKRANDQLLGSKSMLSARGVIEWLEERHDREMPDSVRRDVRHDRWKWIFDNDPTFRNEG</sequence>
<evidence type="ECO:0000313" key="2">
    <source>
        <dbReference type="Proteomes" id="UP000887575"/>
    </source>
</evidence>
<protein>
    <submittedName>
        <fullName evidence="3">Uncharacterized protein</fullName>
    </submittedName>
</protein>
<dbReference type="AlphaFoldDB" id="A0AAF3FKU4"/>
<organism evidence="2 3">
    <name type="scientific">Mesorhabditis belari</name>
    <dbReference type="NCBI Taxonomy" id="2138241"/>
    <lineage>
        <taxon>Eukaryota</taxon>
        <taxon>Metazoa</taxon>
        <taxon>Ecdysozoa</taxon>
        <taxon>Nematoda</taxon>
        <taxon>Chromadorea</taxon>
        <taxon>Rhabditida</taxon>
        <taxon>Rhabditina</taxon>
        <taxon>Rhabditomorpha</taxon>
        <taxon>Rhabditoidea</taxon>
        <taxon>Rhabditidae</taxon>
        <taxon>Mesorhabditinae</taxon>
        <taxon>Mesorhabditis</taxon>
    </lineage>
</organism>
<keyword evidence="2" id="KW-1185">Reference proteome</keyword>
<name>A0AAF3FKU4_9BILA</name>